<protein>
    <recommendedName>
        <fullName evidence="8">Velvet domain-containing protein</fullName>
    </recommendedName>
</protein>
<dbReference type="PROSITE" id="PS51821">
    <property type="entry name" value="VELVET"/>
    <property type="match status" value="1"/>
</dbReference>
<reference evidence="9" key="1">
    <citation type="submission" date="2023-01" db="EMBL/GenBank/DDBJ databases">
        <title>Exophiala dermititidis isolated from Cystic Fibrosis Patient.</title>
        <authorList>
            <person name="Kurbessoian T."/>
            <person name="Crocker A."/>
            <person name="Murante D."/>
            <person name="Hogan D.A."/>
            <person name="Stajich J.E."/>
        </authorList>
    </citation>
    <scope>NUCLEOTIDE SEQUENCE</scope>
    <source>
        <strain evidence="9">Ex8</strain>
    </source>
</reference>
<organism evidence="9 10">
    <name type="scientific">Exophiala dermatitidis</name>
    <name type="common">Black yeast-like fungus</name>
    <name type="synonym">Wangiella dermatitidis</name>
    <dbReference type="NCBI Taxonomy" id="5970"/>
    <lineage>
        <taxon>Eukaryota</taxon>
        <taxon>Fungi</taxon>
        <taxon>Dikarya</taxon>
        <taxon>Ascomycota</taxon>
        <taxon>Pezizomycotina</taxon>
        <taxon>Eurotiomycetes</taxon>
        <taxon>Chaetothyriomycetidae</taxon>
        <taxon>Chaetothyriales</taxon>
        <taxon>Herpotrichiellaceae</taxon>
        <taxon>Exophiala</taxon>
    </lineage>
</organism>
<evidence type="ECO:0000256" key="3">
    <source>
        <dbReference type="ARBA" id="ARBA00023015"/>
    </source>
</evidence>
<feature type="region of interest" description="Disordered" evidence="7">
    <location>
        <begin position="199"/>
        <end position="230"/>
    </location>
</feature>
<evidence type="ECO:0000313" key="10">
    <source>
        <dbReference type="Proteomes" id="UP001161757"/>
    </source>
</evidence>
<dbReference type="Proteomes" id="UP001161757">
    <property type="component" value="Unassembled WGS sequence"/>
</dbReference>
<evidence type="ECO:0000256" key="4">
    <source>
        <dbReference type="ARBA" id="ARBA00023163"/>
    </source>
</evidence>
<evidence type="ECO:0000256" key="7">
    <source>
        <dbReference type="SAM" id="MobiDB-lite"/>
    </source>
</evidence>
<keyword evidence="5" id="KW-0539">Nucleus</keyword>
<dbReference type="Gene3D" id="2.60.40.3960">
    <property type="entry name" value="Velvet domain"/>
    <property type="match status" value="2"/>
</dbReference>
<gene>
    <name evidence="9" type="ORF">HRR80_008543</name>
</gene>
<evidence type="ECO:0000256" key="6">
    <source>
        <dbReference type="ARBA" id="ARBA00038045"/>
    </source>
</evidence>
<sequence>MYSSQQHNYQQRPLGRHPIPPPLSVPVQSPTSTAAPYPSFNMPANAPPPSPSQSSEANDDANFNIQGPPPVSRVWEGRAWALEVVQQPIRARMCGFGDKDRRPISPPPCIRLVIFDPRTGEEIDYEKVADLSRLVLNVDLWNLQGSREDNCVKHNTSSPSISSVVATAYPHAMAASTPGSALPTYNIANIPALSSQAFTSPTAATAPPPAPSAYNGNNKEDPRAHTNGHLGYAQRAPPFPYPQYQNGYEQAYHSRASTVGSISSGSQLRSARSSQDLGGPPKETAIAKNLIGSASSSAFRLKDDKGKVGLWFVLQDLSVRTEGWFRLKMNFFNLSEFILSEGDTSGTLQNPELFSEAPCLATAFSRPFKVYSAKKFPGVIETTELNRQFAKQGIKIPIRKVDTNNSKKRKGVDDDDYDSNREDD</sequence>
<dbReference type="GO" id="GO:0005634">
    <property type="term" value="C:nucleus"/>
    <property type="evidence" value="ECO:0007669"/>
    <property type="project" value="UniProtKB-SubCell"/>
</dbReference>
<accession>A0AAN6IR29</accession>
<feature type="compositionally biased region" description="Acidic residues" evidence="7">
    <location>
        <begin position="413"/>
        <end position="424"/>
    </location>
</feature>
<dbReference type="InterPro" id="IPR037525">
    <property type="entry name" value="Velvet_dom"/>
</dbReference>
<dbReference type="AlphaFoldDB" id="A0AAN6IR29"/>
<feature type="compositionally biased region" description="Polar residues" evidence="7">
    <location>
        <begin position="1"/>
        <end position="11"/>
    </location>
</feature>
<comment type="subcellular location">
    <subcellularLocation>
        <location evidence="1">Nucleus</location>
    </subcellularLocation>
</comment>
<comment type="caution">
    <text evidence="9">The sequence shown here is derived from an EMBL/GenBank/DDBJ whole genome shotgun (WGS) entry which is preliminary data.</text>
</comment>
<feature type="domain" description="Velvet" evidence="8">
    <location>
        <begin position="72"/>
        <end position="399"/>
    </location>
</feature>
<keyword evidence="4" id="KW-0804">Transcription</keyword>
<proteinExistence type="inferred from homology"/>
<dbReference type="PANTHER" id="PTHR33572:SF3">
    <property type="entry name" value="VELVET COMPLEX SUBUNIT B"/>
    <property type="match status" value="1"/>
</dbReference>
<dbReference type="Pfam" id="PF11754">
    <property type="entry name" value="Velvet"/>
    <property type="match status" value="1"/>
</dbReference>
<dbReference type="EMBL" id="JAJGCB010000025">
    <property type="protein sequence ID" value="KAJ8987390.1"/>
    <property type="molecule type" value="Genomic_DNA"/>
</dbReference>
<evidence type="ECO:0000256" key="2">
    <source>
        <dbReference type="ARBA" id="ARBA00022969"/>
    </source>
</evidence>
<name>A0AAN6IR29_EXODE</name>
<dbReference type="PANTHER" id="PTHR33572">
    <property type="entry name" value="SPORE DEVELOPMENT REGULATOR VOSA"/>
    <property type="match status" value="1"/>
</dbReference>
<dbReference type="InterPro" id="IPR021740">
    <property type="entry name" value="Velvet"/>
</dbReference>
<feature type="region of interest" description="Disordered" evidence="7">
    <location>
        <begin position="405"/>
        <end position="424"/>
    </location>
</feature>
<evidence type="ECO:0000259" key="8">
    <source>
        <dbReference type="PROSITE" id="PS51821"/>
    </source>
</evidence>
<comment type="similarity">
    <text evidence="6">Belongs to the velvet family. VelB subfamily.</text>
</comment>
<keyword evidence="2" id="KW-0749">Sporulation</keyword>
<keyword evidence="3" id="KW-0805">Transcription regulation</keyword>
<evidence type="ECO:0000313" key="9">
    <source>
        <dbReference type="EMBL" id="KAJ8987390.1"/>
    </source>
</evidence>
<dbReference type="InterPro" id="IPR038491">
    <property type="entry name" value="Velvet_dom_sf"/>
</dbReference>
<dbReference type="GO" id="GO:0030435">
    <property type="term" value="P:sporulation resulting in formation of a cellular spore"/>
    <property type="evidence" value="ECO:0007669"/>
    <property type="project" value="UniProtKB-KW"/>
</dbReference>
<evidence type="ECO:0000256" key="1">
    <source>
        <dbReference type="ARBA" id="ARBA00004123"/>
    </source>
</evidence>
<evidence type="ECO:0000256" key="5">
    <source>
        <dbReference type="ARBA" id="ARBA00023242"/>
    </source>
</evidence>
<feature type="region of interest" description="Disordered" evidence="7">
    <location>
        <begin position="1"/>
        <end position="70"/>
    </location>
</feature>